<dbReference type="Gene3D" id="1.10.150.240">
    <property type="entry name" value="Putative phosphatase, domain 2"/>
    <property type="match status" value="1"/>
</dbReference>
<dbReference type="SUPFAM" id="SSF56784">
    <property type="entry name" value="HAD-like"/>
    <property type="match status" value="1"/>
</dbReference>
<dbReference type="GO" id="GO:0008967">
    <property type="term" value="F:phosphoglycolate phosphatase activity"/>
    <property type="evidence" value="ECO:0007669"/>
    <property type="project" value="TreeGrafter"/>
</dbReference>
<keyword evidence="2" id="KW-0460">Magnesium</keyword>
<dbReference type="EMBL" id="BMHB01000001">
    <property type="protein sequence ID" value="GGI13741.1"/>
    <property type="molecule type" value="Genomic_DNA"/>
</dbReference>
<dbReference type="PANTHER" id="PTHR43434">
    <property type="entry name" value="PHOSPHOGLYCOLATE PHOSPHATASE"/>
    <property type="match status" value="1"/>
</dbReference>
<dbReference type="InterPro" id="IPR023198">
    <property type="entry name" value="PGP-like_dom2"/>
</dbReference>
<reference evidence="4" key="1">
    <citation type="journal article" date="2019" name="Int. J. Syst. Evol. Microbiol.">
        <title>The Global Catalogue of Microorganisms (GCM) 10K type strain sequencing project: providing services to taxonomists for standard genome sequencing and annotation.</title>
        <authorList>
            <consortium name="The Broad Institute Genomics Platform"/>
            <consortium name="The Broad Institute Genome Sequencing Center for Infectious Disease"/>
            <person name="Wu L."/>
            <person name="Ma J."/>
        </authorList>
    </citation>
    <scope>NUCLEOTIDE SEQUENCE [LARGE SCALE GENOMIC DNA]</scope>
    <source>
        <strain evidence="4">CGMCC 1.14993</strain>
    </source>
</reference>
<dbReference type="InterPro" id="IPR023214">
    <property type="entry name" value="HAD_sf"/>
</dbReference>
<dbReference type="PANTHER" id="PTHR43434:SF26">
    <property type="entry name" value="PYROPHOSPHATASE PPAX"/>
    <property type="match status" value="1"/>
</dbReference>
<keyword evidence="4" id="KW-1185">Reference proteome</keyword>
<gene>
    <name evidence="3" type="ORF">GCM10007380_19430</name>
</gene>
<dbReference type="InterPro" id="IPR006439">
    <property type="entry name" value="HAD-SF_hydro_IA"/>
</dbReference>
<dbReference type="SFLD" id="SFLDG01135">
    <property type="entry name" value="C1.5.6:_HAD__Beta-PGM__Phospha"/>
    <property type="match status" value="1"/>
</dbReference>
<dbReference type="Pfam" id="PF13419">
    <property type="entry name" value="HAD_2"/>
    <property type="match status" value="1"/>
</dbReference>
<dbReference type="InterPro" id="IPR050155">
    <property type="entry name" value="HAD-like_hydrolase_sf"/>
</dbReference>
<dbReference type="SFLD" id="SFLDS00003">
    <property type="entry name" value="Haloacid_Dehalogenase"/>
    <property type="match status" value="1"/>
</dbReference>
<accession>A0A8J3EYV4</accession>
<evidence type="ECO:0000313" key="3">
    <source>
        <dbReference type="EMBL" id="GGI13741.1"/>
    </source>
</evidence>
<dbReference type="RefSeq" id="WP_087998318.1">
    <property type="nucleotide sequence ID" value="NZ_BMHB01000001.1"/>
</dbReference>
<dbReference type="InterPro" id="IPR041492">
    <property type="entry name" value="HAD_2"/>
</dbReference>
<dbReference type="AlphaFoldDB" id="A0A8J3EYV4"/>
<dbReference type="SFLD" id="SFLDG01129">
    <property type="entry name" value="C1.5:_HAD__Beta-PGM__Phosphata"/>
    <property type="match status" value="1"/>
</dbReference>
<dbReference type="Proteomes" id="UP000626244">
    <property type="component" value="Unassembled WGS sequence"/>
</dbReference>
<proteinExistence type="predicted"/>
<comment type="caution">
    <text evidence="3">The sequence shown here is derived from an EMBL/GenBank/DDBJ whole genome shotgun (WGS) entry which is preliminary data.</text>
</comment>
<protein>
    <submittedName>
        <fullName evidence="3">Phosphatase</fullName>
    </submittedName>
</protein>
<dbReference type="GO" id="GO:0006281">
    <property type="term" value="P:DNA repair"/>
    <property type="evidence" value="ECO:0007669"/>
    <property type="project" value="TreeGrafter"/>
</dbReference>
<name>A0A8J3EYV4_9BACI</name>
<evidence type="ECO:0000256" key="2">
    <source>
        <dbReference type="ARBA" id="ARBA00022842"/>
    </source>
</evidence>
<dbReference type="OrthoDB" id="9792518at2"/>
<evidence type="ECO:0000313" key="4">
    <source>
        <dbReference type="Proteomes" id="UP000626244"/>
    </source>
</evidence>
<evidence type="ECO:0000256" key="1">
    <source>
        <dbReference type="ARBA" id="ARBA00022801"/>
    </source>
</evidence>
<sequence>MVTSIIFDIDGTILDTEQIVLKSLQKVLKYELNKEFQLHELRFALGIPGKETLKKLNISNIEEVHPKWSKAELDFLHEVTVFEEIEEVIKELSLRKLKLGIVTSKTKNDLKDGFEPFGLNDYFGHIICACDTVKHKPNPDPLVACLEKLDVPNDSAIYIGDSIYDMQCAKSAGVKFALALWGSKTTEGFEKADFVLNKPMDILNLV</sequence>
<dbReference type="NCBIfam" id="TIGR01509">
    <property type="entry name" value="HAD-SF-IA-v3"/>
    <property type="match status" value="1"/>
</dbReference>
<keyword evidence="1" id="KW-0378">Hydrolase</keyword>
<dbReference type="NCBIfam" id="TIGR01549">
    <property type="entry name" value="HAD-SF-IA-v1"/>
    <property type="match status" value="1"/>
</dbReference>
<dbReference type="GO" id="GO:0005829">
    <property type="term" value="C:cytosol"/>
    <property type="evidence" value="ECO:0007669"/>
    <property type="project" value="TreeGrafter"/>
</dbReference>
<dbReference type="InterPro" id="IPR036412">
    <property type="entry name" value="HAD-like_sf"/>
</dbReference>
<dbReference type="Gene3D" id="3.40.50.1000">
    <property type="entry name" value="HAD superfamily/HAD-like"/>
    <property type="match status" value="1"/>
</dbReference>
<organism evidence="3 4">
    <name type="scientific">Gottfriedia solisilvae</name>
    <dbReference type="NCBI Taxonomy" id="1516104"/>
    <lineage>
        <taxon>Bacteria</taxon>
        <taxon>Bacillati</taxon>
        <taxon>Bacillota</taxon>
        <taxon>Bacilli</taxon>
        <taxon>Bacillales</taxon>
        <taxon>Bacillaceae</taxon>
        <taxon>Gottfriedia</taxon>
    </lineage>
</organism>